<gene>
    <name evidence="3" type="ORF">DPMN_140262</name>
</gene>
<organism evidence="3 4">
    <name type="scientific">Dreissena polymorpha</name>
    <name type="common">Zebra mussel</name>
    <name type="synonym">Mytilus polymorpha</name>
    <dbReference type="NCBI Taxonomy" id="45954"/>
    <lineage>
        <taxon>Eukaryota</taxon>
        <taxon>Metazoa</taxon>
        <taxon>Spiralia</taxon>
        <taxon>Lophotrochozoa</taxon>
        <taxon>Mollusca</taxon>
        <taxon>Bivalvia</taxon>
        <taxon>Autobranchia</taxon>
        <taxon>Heteroconchia</taxon>
        <taxon>Euheterodonta</taxon>
        <taxon>Imparidentia</taxon>
        <taxon>Neoheterodontei</taxon>
        <taxon>Myida</taxon>
        <taxon>Dreissenoidea</taxon>
        <taxon>Dreissenidae</taxon>
        <taxon>Dreissena</taxon>
    </lineage>
</organism>
<reference evidence="3" key="1">
    <citation type="journal article" date="2019" name="bioRxiv">
        <title>The Genome of the Zebra Mussel, Dreissena polymorpha: A Resource for Invasive Species Research.</title>
        <authorList>
            <person name="McCartney M.A."/>
            <person name="Auch B."/>
            <person name="Kono T."/>
            <person name="Mallez S."/>
            <person name="Zhang Y."/>
            <person name="Obille A."/>
            <person name="Becker A."/>
            <person name="Abrahante J.E."/>
            <person name="Garbe J."/>
            <person name="Badalamenti J.P."/>
            <person name="Herman A."/>
            <person name="Mangelson H."/>
            <person name="Liachko I."/>
            <person name="Sullivan S."/>
            <person name="Sone E.D."/>
            <person name="Koren S."/>
            <person name="Silverstein K.A.T."/>
            <person name="Beckman K.B."/>
            <person name="Gohl D.M."/>
        </authorList>
    </citation>
    <scope>NUCLEOTIDE SEQUENCE</scope>
    <source>
        <strain evidence="3">Duluth1</strain>
        <tissue evidence="3">Whole animal</tissue>
    </source>
</reference>
<dbReference type="SUPFAM" id="SSF54695">
    <property type="entry name" value="POZ domain"/>
    <property type="match status" value="1"/>
</dbReference>
<dbReference type="Pfam" id="PF02214">
    <property type="entry name" value="BTB_2"/>
    <property type="match status" value="1"/>
</dbReference>
<dbReference type="InterPro" id="IPR003131">
    <property type="entry name" value="T1-type_BTB"/>
</dbReference>
<dbReference type="Proteomes" id="UP000828390">
    <property type="component" value="Unassembled WGS sequence"/>
</dbReference>
<dbReference type="Gene3D" id="3.30.710.10">
    <property type="entry name" value="Potassium Channel Kv1.1, Chain A"/>
    <property type="match status" value="1"/>
</dbReference>
<dbReference type="AlphaFoldDB" id="A0A9D4G7C4"/>
<evidence type="ECO:0000313" key="3">
    <source>
        <dbReference type="EMBL" id="KAH3811846.1"/>
    </source>
</evidence>
<dbReference type="OrthoDB" id="2414723at2759"/>
<sequence length="322" mass="36544">MRILVWRNGDLQIFLSTSHSLFSAAFCPSVNVLPVTSESPKTTTSHTHSTRTSFKAPTLTLPVPSTETESQAFEQVLPKETCTKQVPDVLELCVGGTHRYTTLLVTMTQAKAGDLAEMFLGKVPLHVMTDGSFFLDTDGESFQLIIEYLRDGRLPDMDVDSSKGTCEELLLKSFQTARKYGLHEYLHDLDQYVPIQRFKDLEANKAFVEFYVKQILWALNKTDLERNGKFAILLKSTNSTVISAACCKHVCQFSPHDTVVHLTRDFSLRILILLCQRLRCLGYNVTTNEESCVFRCSTHEEGDDARKECTSRRHLLTWFCRI</sequence>
<dbReference type="PANTHER" id="PTHR14499:SF136">
    <property type="entry name" value="GH08630P"/>
    <property type="match status" value="1"/>
</dbReference>
<feature type="domain" description="Potassium channel tetramerisation-type BTB" evidence="2">
    <location>
        <begin position="91"/>
        <end position="168"/>
    </location>
</feature>
<comment type="caution">
    <text evidence="3">The sequence shown here is derived from an EMBL/GenBank/DDBJ whole genome shotgun (WGS) entry which is preliminary data.</text>
</comment>
<proteinExistence type="predicted"/>
<evidence type="ECO:0000313" key="4">
    <source>
        <dbReference type="Proteomes" id="UP000828390"/>
    </source>
</evidence>
<reference evidence="3" key="2">
    <citation type="submission" date="2020-11" db="EMBL/GenBank/DDBJ databases">
        <authorList>
            <person name="McCartney M.A."/>
            <person name="Auch B."/>
            <person name="Kono T."/>
            <person name="Mallez S."/>
            <person name="Becker A."/>
            <person name="Gohl D.M."/>
            <person name="Silverstein K.A.T."/>
            <person name="Koren S."/>
            <person name="Bechman K.B."/>
            <person name="Herman A."/>
            <person name="Abrahante J.E."/>
            <person name="Garbe J."/>
        </authorList>
    </citation>
    <scope>NUCLEOTIDE SEQUENCE</scope>
    <source>
        <strain evidence="3">Duluth1</strain>
        <tissue evidence="3">Whole animal</tissue>
    </source>
</reference>
<dbReference type="GO" id="GO:0051260">
    <property type="term" value="P:protein homooligomerization"/>
    <property type="evidence" value="ECO:0007669"/>
    <property type="project" value="InterPro"/>
</dbReference>
<dbReference type="InterPro" id="IPR011333">
    <property type="entry name" value="SKP1/BTB/POZ_sf"/>
</dbReference>
<name>A0A9D4G7C4_DREPO</name>
<accession>A0A9D4G7C4</accession>
<keyword evidence="4" id="KW-1185">Reference proteome</keyword>
<feature type="compositionally biased region" description="Low complexity" evidence="1">
    <location>
        <begin position="37"/>
        <end position="53"/>
    </location>
</feature>
<dbReference type="EMBL" id="JAIWYP010000006">
    <property type="protein sequence ID" value="KAH3811846.1"/>
    <property type="molecule type" value="Genomic_DNA"/>
</dbReference>
<evidence type="ECO:0000256" key="1">
    <source>
        <dbReference type="SAM" id="MobiDB-lite"/>
    </source>
</evidence>
<protein>
    <recommendedName>
        <fullName evidence="2">Potassium channel tetramerisation-type BTB domain-containing protein</fullName>
    </recommendedName>
</protein>
<feature type="region of interest" description="Disordered" evidence="1">
    <location>
        <begin position="37"/>
        <end position="61"/>
    </location>
</feature>
<dbReference type="PANTHER" id="PTHR14499">
    <property type="entry name" value="POTASSIUM CHANNEL TETRAMERIZATION DOMAIN-CONTAINING"/>
    <property type="match status" value="1"/>
</dbReference>
<evidence type="ECO:0000259" key="2">
    <source>
        <dbReference type="Pfam" id="PF02214"/>
    </source>
</evidence>